<protein>
    <submittedName>
        <fullName evidence="2">Uncharacterized protein</fullName>
    </submittedName>
</protein>
<comment type="caution">
    <text evidence="2">The sequence shown here is derived from an EMBL/GenBank/DDBJ whole genome shotgun (WGS) entry which is preliminary data.</text>
</comment>
<dbReference type="EMBL" id="CACRXK020025201">
    <property type="protein sequence ID" value="CAB4039315.1"/>
    <property type="molecule type" value="Genomic_DNA"/>
</dbReference>
<evidence type="ECO:0000313" key="3">
    <source>
        <dbReference type="Proteomes" id="UP001152795"/>
    </source>
</evidence>
<dbReference type="AlphaFoldDB" id="A0A7D9K148"/>
<feature type="non-terminal residue" evidence="2">
    <location>
        <position position="161"/>
    </location>
</feature>
<feature type="compositionally biased region" description="Polar residues" evidence="1">
    <location>
        <begin position="13"/>
        <end position="31"/>
    </location>
</feature>
<sequence>MAKTKGRIRPVDSGNSVNQGTSKSNSDNEMGSQVDVLVEKYGQGEVSVRKCETCEFEQTVRTAGAHVNGDEGSVMVFTDDDEFICPNCMMNTPAEKDTCTVPANDDKIDEKEETYEEEGSLKQPSSVPKPIPKKRRKTNMEKSLETVFKQFKDCADEDFSR</sequence>
<proteinExistence type="predicted"/>
<dbReference type="OrthoDB" id="10072345at2759"/>
<reference evidence="2" key="1">
    <citation type="submission" date="2020-04" db="EMBL/GenBank/DDBJ databases">
        <authorList>
            <person name="Alioto T."/>
            <person name="Alioto T."/>
            <person name="Gomez Garrido J."/>
        </authorList>
    </citation>
    <scope>NUCLEOTIDE SEQUENCE</scope>
    <source>
        <strain evidence="2">A484AB</strain>
    </source>
</reference>
<feature type="compositionally biased region" description="Basic and acidic residues" evidence="1">
    <location>
        <begin position="94"/>
        <end position="110"/>
    </location>
</feature>
<dbReference type="Proteomes" id="UP001152795">
    <property type="component" value="Unassembled WGS sequence"/>
</dbReference>
<organism evidence="2 3">
    <name type="scientific">Paramuricea clavata</name>
    <name type="common">Red gorgonian</name>
    <name type="synonym">Violescent sea-whip</name>
    <dbReference type="NCBI Taxonomy" id="317549"/>
    <lineage>
        <taxon>Eukaryota</taxon>
        <taxon>Metazoa</taxon>
        <taxon>Cnidaria</taxon>
        <taxon>Anthozoa</taxon>
        <taxon>Octocorallia</taxon>
        <taxon>Malacalcyonacea</taxon>
        <taxon>Plexauridae</taxon>
        <taxon>Paramuricea</taxon>
    </lineage>
</organism>
<evidence type="ECO:0000256" key="1">
    <source>
        <dbReference type="SAM" id="MobiDB-lite"/>
    </source>
</evidence>
<gene>
    <name evidence="2" type="ORF">PACLA_8A012878</name>
</gene>
<feature type="region of interest" description="Disordered" evidence="1">
    <location>
        <begin position="1"/>
        <end position="35"/>
    </location>
</feature>
<feature type="region of interest" description="Disordered" evidence="1">
    <location>
        <begin position="94"/>
        <end position="142"/>
    </location>
</feature>
<evidence type="ECO:0000313" key="2">
    <source>
        <dbReference type="EMBL" id="CAB4039315.1"/>
    </source>
</evidence>
<accession>A0A7D9K148</accession>
<keyword evidence="3" id="KW-1185">Reference proteome</keyword>
<name>A0A7D9K148_PARCT</name>